<name>A0A811U8X5_CERCA</name>
<feature type="compositionally biased region" description="Low complexity" evidence="1">
    <location>
        <begin position="343"/>
        <end position="357"/>
    </location>
</feature>
<dbReference type="GO" id="GO:0005802">
    <property type="term" value="C:trans-Golgi network"/>
    <property type="evidence" value="ECO:0007669"/>
    <property type="project" value="TreeGrafter"/>
</dbReference>
<gene>
    <name evidence="3" type="ORF">CCAP1982_LOCUS3159</name>
</gene>
<sequence>MATLRNLRNAESHRWLLILICNTLISLLSARNAAAITAAPVTAATDAIAATNYRNTRNYEQAAAAMTAALTAAAALPLASTTTKASTKDYAQQLPRYREVGASVASANSAAMPIYRNYFENSDVDSYKIDATSVDLRDQLVQWRTPHADGGRTPEALPDESAAMAAAGFVPTTMTAAGQHYVDSMNADEATVTALGSVRVGAEFSANMDADGNSFGGSFAYATPSGKIDYEFKEDNYESADTGESGGNAASEGRGKSLSTVADVDGVYKYDIGEYAGVSAHIDNDGEDARYGKAPIGVATANQGGGAGASYYENHLPNYENYFMPTYQIEQFSNYHNQATKPAQAEEQAQSEGQALEVEQRKAVQQKASMPHGHAEQPQLRPMTLLNGGDGVGDDDNNAAMLQQFNKGVNIENYANDRQKLRYYVKQPHMQKEQHQQQQQQHQQQQQDQNVQKLQQQQQQRSTQSQNIFQQQQNLQQQHHDLQQQLNVHQQDNLQPQLRLQQKHFQQQLNLQQQNLQELQQNSRQQQQQQQQQQQRNSQQQYQLLQQKHKQQLLLPHHFRKLPEFLHYSLPQRWPRPQTRQVKTLSKATRPNYQDALSTRRRRQQKRDATSLQVIGSSDAARTRYSLLPTMRNFHTLDSDNAGDTISSSSPSSPGSRSGGYKRSISEIFADDANAPTQYSYVRVYPSPHVSHLIDDSVNEIDDTHNNIDDSNGRQQQSGRNGNSGDEEKHDDGDISHRDVQQNFIQTLSQPTVKSYQLHNGAHTLPPITTSVRHTPASSAALAGIPLARHVEVTKHIAAVDYERIHVPYNQSVPIRIPQPIITAVPRPYAIRVPVSRTIAVPKVQEVRIPIEKVKPFPVERPVPFVVERRVPYMVEKQVAKPVYYPYPVKVPIVKTIVHKVTRRPHTYATYQAHASSYPISLGQYHLQQPHLGSHTLPSSVQYTHSTEHLG</sequence>
<feature type="region of interest" description="Disordered" evidence="1">
    <location>
        <begin position="636"/>
        <end position="661"/>
    </location>
</feature>
<dbReference type="OrthoDB" id="371494at2759"/>
<feature type="region of interest" description="Disordered" evidence="1">
    <location>
        <begin position="577"/>
        <end position="615"/>
    </location>
</feature>
<feature type="compositionally biased region" description="Low complexity" evidence="1">
    <location>
        <begin position="647"/>
        <end position="656"/>
    </location>
</feature>
<protein>
    <submittedName>
        <fullName evidence="3">(Mediterranean fruit fly) hypothetical protein</fullName>
    </submittedName>
</protein>
<feature type="chain" id="PRO_5032301386" evidence="2">
    <location>
        <begin position="31"/>
        <end position="951"/>
    </location>
</feature>
<dbReference type="PANTHER" id="PTHR23211:SF0">
    <property type="entry name" value="TRANS-GOLGI NETWORK INTEGRAL MEMBRANE PROTEIN 2"/>
    <property type="match status" value="1"/>
</dbReference>
<reference evidence="3" key="1">
    <citation type="submission" date="2020-11" db="EMBL/GenBank/DDBJ databases">
        <authorList>
            <person name="Whitehead M."/>
        </authorList>
    </citation>
    <scope>NUCLEOTIDE SEQUENCE</scope>
    <source>
        <strain evidence="3">EGII</strain>
    </source>
</reference>
<dbReference type="AlphaFoldDB" id="A0A811U8X5"/>
<feature type="region of interest" description="Disordered" evidence="1">
    <location>
        <begin position="338"/>
        <end position="398"/>
    </location>
</feature>
<evidence type="ECO:0000313" key="3">
    <source>
        <dbReference type="EMBL" id="CAD6994407.1"/>
    </source>
</evidence>
<evidence type="ECO:0000256" key="1">
    <source>
        <dbReference type="SAM" id="MobiDB-lite"/>
    </source>
</evidence>
<dbReference type="EMBL" id="CAJHJT010000001">
    <property type="protein sequence ID" value="CAD6994407.1"/>
    <property type="molecule type" value="Genomic_DNA"/>
</dbReference>
<evidence type="ECO:0000256" key="2">
    <source>
        <dbReference type="SAM" id="SignalP"/>
    </source>
</evidence>
<feature type="region of interest" description="Disordered" evidence="1">
    <location>
        <begin position="427"/>
        <end position="477"/>
    </location>
</feature>
<dbReference type="Proteomes" id="UP000606786">
    <property type="component" value="Unassembled WGS sequence"/>
</dbReference>
<evidence type="ECO:0000313" key="4">
    <source>
        <dbReference type="Proteomes" id="UP000606786"/>
    </source>
</evidence>
<accession>A0A811U8X5</accession>
<comment type="caution">
    <text evidence="3">The sequence shown here is derived from an EMBL/GenBank/DDBJ whole genome shotgun (WGS) entry which is preliminary data.</text>
</comment>
<proteinExistence type="predicted"/>
<feature type="compositionally biased region" description="Low complexity" evidence="1">
    <location>
        <begin position="436"/>
        <end position="477"/>
    </location>
</feature>
<feature type="compositionally biased region" description="Polar residues" evidence="1">
    <location>
        <begin position="713"/>
        <end position="724"/>
    </location>
</feature>
<feature type="region of interest" description="Disordered" evidence="1">
    <location>
        <begin position="701"/>
        <end position="734"/>
    </location>
</feature>
<feature type="compositionally biased region" description="Polar residues" evidence="1">
    <location>
        <begin position="578"/>
        <end position="597"/>
    </location>
</feature>
<dbReference type="PANTHER" id="PTHR23211">
    <property type="entry name" value="TRANS-GOLGI NETWORK INTEGRAL MEMBRANE PROTEIN TGN38"/>
    <property type="match status" value="1"/>
</dbReference>
<organism evidence="3 4">
    <name type="scientific">Ceratitis capitata</name>
    <name type="common">Mediterranean fruit fly</name>
    <name type="synonym">Tephritis capitata</name>
    <dbReference type="NCBI Taxonomy" id="7213"/>
    <lineage>
        <taxon>Eukaryota</taxon>
        <taxon>Metazoa</taxon>
        <taxon>Ecdysozoa</taxon>
        <taxon>Arthropoda</taxon>
        <taxon>Hexapoda</taxon>
        <taxon>Insecta</taxon>
        <taxon>Pterygota</taxon>
        <taxon>Neoptera</taxon>
        <taxon>Endopterygota</taxon>
        <taxon>Diptera</taxon>
        <taxon>Brachycera</taxon>
        <taxon>Muscomorpha</taxon>
        <taxon>Tephritoidea</taxon>
        <taxon>Tephritidae</taxon>
        <taxon>Ceratitis</taxon>
        <taxon>Ceratitis</taxon>
    </lineage>
</organism>
<feature type="compositionally biased region" description="Basic and acidic residues" evidence="1">
    <location>
        <begin position="702"/>
        <end position="712"/>
    </location>
</feature>
<dbReference type="GO" id="GO:0005768">
    <property type="term" value="C:endosome"/>
    <property type="evidence" value="ECO:0007669"/>
    <property type="project" value="TreeGrafter"/>
</dbReference>
<dbReference type="GO" id="GO:0030140">
    <property type="term" value="C:trans-Golgi network transport vesicle"/>
    <property type="evidence" value="ECO:0007669"/>
    <property type="project" value="TreeGrafter"/>
</dbReference>
<keyword evidence="4" id="KW-1185">Reference proteome</keyword>
<feature type="signal peptide" evidence="2">
    <location>
        <begin position="1"/>
        <end position="30"/>
    </location>
</feature>
<keyword evidence="2" id="KW-0732">Signal</keyword>